<dbReference type="EMBL" id="CM017690">
    <property type="protein sequence ID" value="TYH26425.1"/>
    <property type="molecule type" value="Genomic_DNA"/>
</dbReference>
<dbReference type="AlphaFoldDB" id="A0A5D2H7R0"/>
<accession>A0A5D2H7R0</accession>
<dbReference type="Proteomes" id="UP000323506">
    <property type="component" value="Chromosome A03"/>
</dbReference>
<evidence type="ECO:0000313" key="2">
    <source>
        <dbReference type="EMBL" id="TYH26425.1"/>
    </source>
</evidence>
<evidence type="ECO:0000313" key="3">
    <source>
        <dbReference type="Proteomes" id="UP000323506"/>
    </source>
</evidence>
<protein>
    <recommendedName>
        <fullName evidence="1">DUF4220 domain-containing protein</fullName>
    </recommendedName>
</protein>
<keyword evidence="3" id="KW-1185">Reference proteome</keyword>
<dbReference type="PANTHER" id="PTHR31325">
    <property type="entry name" value="OS01G0798800 PROTEIN-RELATED"/>
    <property type="match status" value="1"/>
</dbReference>
<feature type="domain" description="DUF4220" evidence="1">
    <location>
        <begin position="2"/>
        <end position="182"/>
    </location>
</feature>
<proteinExistence type="predicted"/>
<dbReference type="Pfam" id="PF13968">
    <property type="entry name" value="DUF4220"/>
    <property type="match status" value="1"/>
</dbReference>
<dbReference type="InterPro" id="IPR025315">
    <property type="entry name" value="DUF4220"/>
</dbReference>
<reference evidence="2 3" key="1">
    <citation type="submission" date="2019-06" db="EMBL/GenBank/DDBJ databases">
        <title>WGS assembly of Gossypium darwinii.</title>
        <authorList>
            <person name="Chen Z.J."/>
            <person name="Sreedasyam A."/>
            <person name="Ando A."/>
            <person name="Song Q."/>
            <person name="De L."/>
            <person name="Hulse-Kemp A."/>
            <person name="Ding M."/>
            <person name="Ye W."/>
            <person name="Kirkbride R."/>
            <person name="Jenkins J."/>
            <person name="Plott C."/>
            <person name="Lovell J."/>
            <person name="Lin Y.-M."/>
            <person name="Vaughn R."/>
            <person name="Liu B."/>
            <person name="Li W."/>
            <person name="Simpson S."/>
            <person name="Scheffler B."/>
            <person name="Saski C."/>
            <person name="Grover C."/>
            <person name="Hu G."/>
            <person name="Conover J."/>
            <person name="Carlson J."/>
            <person name="Shu S."/>
            <person name="Boston L."/>
            <person name="Williams M."/>
            <person name="Peterson D."/>
            <person name="Mcgee K."/>
            <person name="Jones D."/>
            <person name="Wendel J."/>
            <person name="Stelly D."/>
            <person name="Grimwood J."/>
            <person name="Schmutz J."/>
        </authorList>
    </citation>
    <scope>NUCLEOTIDE SEQUENCE [LARGE SCALE GENOMIC DNA]</scope>
    <source>
        <strain evidence="2">1808015.09</strain>
    </source>
</reference>
<name>A0A5D2H7R0_GOSDA</name>
<organism evidence="2 3">
    <name type="scientific">Gossypium darwinii</name>
    <name type="common">Darwin's cotton</name>
    <name type="synonym">Gossypium barbadense var. darwinii</name>
    <dbReference type="NCBI Taxonomy" id="34276"/>
    <lineage>
        <taxon>Eukaryota</taxon>
        <taxon>Viridiplantae</taxon>
        <taxon>Streptophyta</taxon>
        <taxon>Embryophyta</taxon>
        <taxon>Tracheophyta</taxon>
        <taxon>Spermatophyta</taxon>
        <taxon>Magnoliopsida</taxon>
        <taxon>eudicotyledons</taxon>
        <taxon>Gunneridae</taxon>
        <taxon>Pentapetalae</taxon>
        <taxon>rosids</taxon>
        <taxon>malvids</taxon>
        <taxon>Malvales</taxon>
        <taxon>Malvaceae</taxon>
        <taxon>Malvoideae</taxon>
        <taxon>Gossypium</taxon>
    </lineage>
</organism>
<evidence type="ECO:0000259" key="1">
    <source>
        <dbReference type="Pfam" id="PF13968"/>
    </source>
</evidence>
<gene>
    <name evidence="2" type="ORF">ES288_A03G251900v1</name>
</gene>
<sequence>MFFQIGEAIYIYVKFQSNTALNAMAIPLFIGGVLKYLERIWALRCANPKQLMKYFYSAPKTENLSSSDSVRSEMREMIRTGLFDPSKKRDFIGNSMITSDVRFLREVDSACDVFKPLFTDLSFQISKEFHDEMVYLNPSTRTAAEAFNFVEIELEFLYDLLYTKNPIQHRHHIVSLAVEFSSHARHAKVAMQGEVAASSRVMKCRNWSLKLPNYLLCFDCIFNYYFVI</sequence>